<dbReference type="EC" id="2.3.1.256" evidence="13"/>
<feature type="region of interest" description="Disordered" evidence="16">
    <location>
        <begin position="58"/>
        <end position="101"/>
    </location>
</feature>
<dbReference type="InterPro" id="IPR000182">
    <property type="entry name" value="GNAT_dom"/>
</dbReference>
<evidence type="ECO:0000256" key="5">
    <source>
        <dbReference type="ARBA" id="ARBA00023242"/>
    </source>
</evidence>
<comment type="catalytic activity">
    <reaction evidence="9">
        <text>N-terminal L-methionyl-L-leucyl-[protein] + acetyl-CoA = N-terminal N(alpha)-acetyl-L-methionyl-L-leucyl-[protein] + CoA + H(+)</text>
        <dbReference type="Rhea" id="RHEA:50520"/>
        <dbReference type="Rhea" id="RHEA-COMP:12711"/>
        <dbReference type="Rhea" id="RHEA-COMP:12712"/>
        <dbReference type="ChEBI" id="CHEBI:15378"/>
        <dbReference type="ChEBI" id="CHEBI:57287"/>
        <dbReference type="ChEBI" id="CHEBI:57288"/>
        <dbReference type="ChEBI" id="CHEBI:133377"/>
        <dbReference type="ChEBI" id="CHEBI:133378"/>
        <dbReference type="EC" id="2.3.1.256"/>
    </reaction>
</comment>
<comment type="catalytic activity">
    <reaction evidence="10">
        <text>N-terminal L-methionyl-L-tyrosyl-[protein] + acetyl-CoA = N-terminal N(alpha)-acetyl-L-methionyl-L-tyrosyl-[protein] + CoA + H(+)</text>
        <dbReference type="Rhea" id="RHEA:50532"/>
        <dbReference type="Rhea" id="RHEA-COMP:12717"/>
        <dbReference type="Rhea" id="RHEA-COMP:12718"/>
        <dbReference type="ChEBI" id="CHEBI:15378"/>
        <dbReference type="ChEBI" id="CHEBI:57287"/>
        <dbReference type="ChEBI" id="CHEBI:57288"/>
        <dbReference type="ChEBI" id="CHEBI:133384"/>
        <dbReference type="ChEBI" id="CHEBI:133385"/>
        <dbReference type="EC" id="2.3.1.256"/>
    </reaction>
</comment>
<dbReference type="EMBL" id="RCHS01002189">
    <property type="protein sequence ID" value="RMX49033.1"/>
    <property type="molecule type" value="Genomic_DNA"/>
</dbReference>
<comment type="catalytic activity">
    <reaction evidence="12">
        <text>N-terminal L-methionyl-L-tryptophyl-[protein] + acetyl-CoA = N-terminal N(alpha)-acetyl-L-methionyl-L-tryptophyl-[protein] + CoA + H(+)</text>
        <dbReference type="Rhea" id="RHEA:50560"/>
        <dbReference type="Rhea" id="RHEA-COMP:12724"/>
        <dbReference type="Rhea" id="RHEA-COMP:12725"/>
        <dbReference type="ChEBI" id="CHEBI:15378"/>
        <dbReference type="ChEBI" id="CHEBI:57287"/>
        <dbReference type="ChEBI" id="CHEBI:57288"/>
        <dbReference type="ChEBI" id="CHEBI:133386"/>
        <dbReference type="ChEBI" id="CHEBI:133387"/>
        <dbReference type="EC" id="2.3.1.256"/>
    </reaction>
</comment>
<accession>A0A3M6U5R5</accession>
<organism evidence="18 19">
    <name type="scientific">Pocillopora damicornis</name>
    <name type="common">Cauliflower coral</name>
    <name type="synonym">Millepora damicornis</name>
    <dbReference type="NCBI Taxonomy" id="46731"/>
    <lineage>
        <taxon>Eukaryota</taxon>
        <taxon>Metazoa</taxon>
        <taxon>Cnidaria</taxon>
        <taxon>Anthozoa</taxon>
        <taxon>Hexacorallia</taxon>
        <taxon>Scleractinia</taxon>
        <taxon>Astrocoeniina</taxon>
        <taxon>Pocilloporidae</taxon>
        <taxon>Pocillopora</taxon>
    </lineage>
</organism>
<evidence type="ECO:0000256" key="10">
    <source>
        <dbReference type="ARBA" id="ARBA00052207"/>
    </source>
</evidence>
<comment type="catalytic activity">
    <reaction evidence="8">
        <text>N-terminal L-methionyl-L-isoleucyl-[protein] + acetyl-CoA = N-terminal N(alpha)-acetyl-L-methionyl-L-isoleucyl-[protein] + CoA + H(+)</text>
        <dbReference type="Rhea" id="RHEA:50524"/>
        <dbReference type="Rhea" id="RHEA-COMP:12713"/>
        <dbReference type="Rhea" id="RHEA-COMP:12714"/>
        <dbReference type="ChEBI" id="CHEBI:15378"/>
        <dbReference type="ChEBI" id="CHEBI:57287"/>
        <dbReference type="ChEBI" id="CHEBI:57288"/>
        <dbReference type="ChEBI" id="CHEBI:133379"/>
        <dbReference type="ChEBI" id="CHEBI:133380"/>
        <dbReference type="EC" id="2.3.1.256"/>
    </reaction>
</comment>
<evidence type="ECO:0000256" key="11">
    <source>
        <dbReference type="ARBA" id="ARBA00052362"/>
    </source>
</evidence>
<evidence type="ECO:0000256" key="9">
    <source>
        <dbReference type="ARBA" id="ARBA00051225"/>
    </source>
</evidence>
<reference evidence="18 19" key="1">
    <citation type="journal article" date="2018" name="Sci. Rep.">
        <title>Comparative analysis of the Pocillopora damicornis genome highlights role of immune system in coral evolution.</title>
        <authorList>
            <person name="Cunning R."/>
            <person name="Bay R.A."/>
            <person name="Gillette P."/>
            <person name="Baker A.C."/>
            <person name="Traylor-Knowles N."/>
        </authorList>
    </citation>
    <scope>NUCLEOTIDE SEQUENCE [LARGE SCALE GENOMIC DNA]</scope>
    <source>
        <strain evidence="18">RSMAS</strain>
        <tissue evidence="18">Whole animal</tissue>
    </source>
</reference>
<protein>
    <recommendedName>
        <fullName evidence="13">N-terminal methionine N(alpha)-acetyltransferase NatC</fullName>
        <ecNumber evidence="13">2.3.1.256</ecNumber>
    </recommendedName>
    <alternativeName>
        <fullName evidence="14">N-acetyltransferase MAK3 homolog</fullName>
    </alternativeName>
    <alternativeName>
        <fullName evidence="15">NatC catalytic subunit</fullName>
    </alternativeName>
</protein>
<dbReference type="PANTHER" id="PTHR45896:SF1">
    <property type="entry name" value="N-ALPHA-ACETYLTRANSFERASE 30"/>
    <property type="match status" value="1"/>
</dbReference>
<proteinExistence type="inferred from homology"/>
<dbReference type="SUPFAM" id="SSF55729">
    <property type="entry name" value="Acyl-CoA N-acyltransferases (Nat)"/>
    <property type="match status" value="1"/>
</dbReference>
<dbReference type="OrthoDB" id="249099at2759"/>
<name>A0A3M6U5R5_POCDA</name>
<evidence type="ECO:0000313" key="19">
    <source>
        <dbReference type="Proteomes" id="UP000275408"/>
    </source>
</evidence>
<evidence type="ECO:0000256" key="12">
    <source>
        <dbReference type="ARBA" id="ARBA00052477"/>
    </source>
</evidence>
<dbReference type="InterPro" id="IPR016181">
    <property type="entry name" value="Acyl_CoA_acyltransferase"/>
</dbReference>
<sequence length="255" mass="28836">MESTAAESKKEGDRDVILNGECSTSLHGKEEINNPEQPQKLCSAKKFTDLNGLMIHTQSCPSTSTNENHVTSGHSDPIGYDPSTSEKKNSAEHAGPGDPCEKSTNLTYVSYESELQMEAIMALITKDLSEPYSIYTYRYFIHNWPNLCFLAMDGDNCVGAIVCKLDMHKNMVRRGYIAMLAVEKEYRRQKIGSNLVVRAIKAMQEDSCDEVVLETEVTNTAALRLYENLGFVRDKRLFRYYLNGVDALRLKLWLR</sequence>
<comment type="subcellular location">
    <subcellularLocation>
        <location evidence="2">Cytoplasm</location>
    </subcellularLocation>
    <subcellularLocation>
        <location evidence="1">Nucleus</location>
    </subcellularLocation>
</comment>
<feature type="compositionally biased region" description="Basic and acidic residues" evidence="16">
    <location>
        <begin position="7"/>
        <end position="16"/>
    </location>
</feature>
<dbReference type="GO" id="GO:0005634">
    <property type="term" value="C:nucleus"/>
    <property type="evidence" value="ECO:0007669"/>
    <property type="project" value="UniProtKB-SubCell"/>
</dbReference>
<keyword evidence="4" id="KW-0808">Transferase</keyword>
<comment type="similarity">
    <text evidence="7">Belongs to the acetyltransferase family. MAK3 subfamily.</text>
</comment>
<dbReference type="GO" id="GO:0120518">
    <property type="term" value="F:protein N-terminal-methionine acetyltransferase activity"/>
    <property type="evidence" value="ECO:0007669"/>
    <property type="project" value="UniProtKB-EC"/>
</dbReference>
<dbReference type="PROSITE" id="PS51186">
    <property type="entry name" value="GNAT"/>
    <property type="match status" value="1"/>
</dbReference>
<dbReference type="Proteomes" id="UP000275408">
    <property type="component" value="Unassembled WGS sequence"/>
</dbReference>
<evidence type="ECO:0000256" key="7">
    <source>
        <dbReference type="ARBA" id="ARBA00024025"/>
    </source>
</evidence>
<comment type="catalytic activity">
    <reaction evidence="11">
        <text>N-terminal L-methionyl-L-phenylalanyl-[protein] + acetyl-CoA = N-terminal N(alpha)-acetyl-L-methionyl-L-phenylalanyl-[protein] + CoA + H(+)</text>
        <dbReference type="Rhea" id="RHEA:50528"/>
        <dbReference type="Rhea" id="RHEA-COMP:12715"/>
        <dbReference type="Rhea" id="RHEA-COMP:12716"/>
        <dbReference type="ChEBI" id="CHEBI:15378"/>
        <dbReference type="ChEBI" id="CHEBI:57287"/>
        <dbReference type="ChEBI" id="CHEBI:57288"/>
        <dbReference type="ChEBI" id="CHEBI:133382"/>
        <dbReference type="ChEBI" id="CHEBI:133383"/>
        <dbReference type="EC" id="2.3.1.256"/>
    </reaction>
</comment>
<evidence type="ECO:0000256" key="2">
    <source>
        <dbReference type="ARBA" id="ARBA00004496"/>
    </source>
</evidence>
<dbReference type="Pfam" id="PF00583">
    <property type="entry name" value="Acetyltransf_1"/>
    <property type="match status" value="1"/>
</dbReference>
<gene>
    <name evidence="18" type="ORF">pdam_00018104</name>
</gene>
<dbReference type="CDD" id="cd04301">
    <property type="entry name" value="NAT_SF"/>
    <property type="match status" value="1"/>
</dbReference>
<feature type="domain" description="N-acetyltransferase" evidence="17">
    <location>
        <begin position="106"/>
        <end position="255"/>
    </location>
</feature>
<dbReference type="FunFam" id="3.40.630.30:FF:000010">
    <property type="entry name" value="Putative N-alpha-acetyltransferase 30"/>
    <property type="match status" value="1"/>
</dbReference>
<feature type="region of interest" description="Disordered" evidence="16">
    <location>
        <begin position="1"/>
        <end position="39"/>
    </location>
</feature>
<evidence type="ECO:0000256" key="1">
    <source>
        <dbReference type="ARBA" id="ARBA00004123"/>
    </source>
</evidence>
<evidence type="ECO:0000256" key="3">
    <source>
        <dbReference type="ARBA" id="ARBA00022490"/>
    </source>
</evidence>
<feature type="compositionally biased region" description="Polar residues" evidence="16">
    <location>
        <begin position="58"/>
        <end position="74"/>
    </location>
</feature>
<keyword evidence="19" id="KW-1185">Reference proteome</keyword>
<evidence type="ECO:0000256" key="8">
    <source>
        <dbReference type="ARBA" id="ARBA00050754"/>
    </source>
</evidence>
<evidence type="ECO:0000259" key="17">
    <source>
        <dbReference type="PROSITE" id="PS51186"/>
    </source>
</evidence>
<evidence type="ECO:0000256" key="13">
    <source>
        <dbReference type="ARBA" id="ARBA00066994"/>
    </source>
</evidence>
<evidence type="ECO:0000256" key="6">
    <source>
        <dbReference type="ARBA" id="ARBA00023315"/>
    </source>
</evidence>
<evidence type="ECO:0000256" key="15">
    <source>
        <dbReference type="ARBA" id="ARBA00078622"/>
    </source>
</evidence>
<dbReference type="STRING" id="46731.A0A3M6U5R5"/>
<keyword evidence="6" id="KW-0012">Acyltransferase</keyword>
<evidence type="ECO:0000256" key="14">
    <source>
        <dbReference type="ARBA" id="ARBA00076746"/>
    </source>
</evidence>
<dbReference type="GO" id="GO:0031417">
    <property type="term" value="C:NatC complex"/>
    <property type="evidence" value="ECO:0007669"/>
    <property type="project" value="UniProtKB-ARBA"/>
</dbReference>
<keyword evidence="5" id="KW-0539">Nucleus</keyword>
<evidence type="ECO:0000256" key="4">
    <source>
        <dbReference type="ARBA" id="ARBA00022679"/>
    </source>
</evidence>
<keyword evidence="3" id="KW-0963">Cytoplasm</keyword>
<evidence type="ECO:0000313" key="18">
    <source>
        <dbReference type="EMBL" id="RMX49033.1"/>
    </source>
</evidence>
<dbReference type="Gene3D" id="3.40.630.30">
    <property type="match status" value="1"/>
</dbReference>
<dbReference type="InterPro" id="IPR044542">
    <property type="entry name" value="NAA30-like"/>
</dbReference>
<evidence type="ECO:0000256" key="16">
    <source>
        <dbReference type="SAM" id="MobiDB-lite"/>
    </source>
</evidence>
<comment type="caution">
    <text evidence="18">The sequence shown here is derived from an EMBL/GenBank/DDBJ whole genome shotgun (WGS) entry which is preliminary data.</text>
</comment>
<dbReference type="AlphaFoldDB" id="A0A3M6U5R5"/>
<dbReference type="PANTHER" id="PTHR45896">
    <property type="entry name" value="N-ALPHA-ACETYLTRANSFERASE 30"/>
    <property type="match status" value="1"/>
</dbReference>